<dbReference type="RefSeq" id="XP_025596272.1">
    <property type="nucleotide sequence ID" value="XM_025738949.1"/>
</dbReference>
<dbReference type="InterPro" id="IPR016197">
    <property type="entry name" value="Chromo-like_dom_sf"/>
</dbReference>
<reference evidence="3 4" key="1">
    <citation type="journal article" date="2018" name="Mol. Biol. Evol.">
        <title>Broad Genomic Sampling Reveals a Smut Pathogenic Ancestry of the Fungal Clade Ustilaginomycotina.</title>
        <authorList>
            <person name="Kijpornyongpan T."/>
            <person name="Mondo S.J."/>
            <person name="Barry K."/>
            <person name="Sandor L."/>
            <person name="Lee J."/>
            <person name="Lipzen A."/>
            <person name="Pangilinan J."/>
            <person name="LaButti K."/>
            <person name="Hainaut M."/>
            <person name="Henrissat B."/>
            <person name="Grigoriev I.V."/>
            <person name="Spatafora J.W."/>
            <person name="Aime M.C."/>
        </authorList>
    </citation>
    <scope>NUCLEOTIDE SEQUENCE [LARGE SCALE GENOMIC DNA]</scope>
    <source>
        <strain evidence="3 4">MCA 4186</strain>
    </source>
</reference>
<dbReference type="InterPro" id="IPR000953">
    <property type="entry name" value="Chromo/chromo_shadow_dom"/>
</dbReference>
<evidence type="ECO:0000259" key="2">
    <source>
        <dbReference type="PROSITE" id="PS50013"/>
    </source>
</evidence>
<sequence length="349" mass="39243">MCHDSDSSEGFEVEAIYGYSRTRKEVAVKWKGYGLKKDEWQPLPHVEMGCGELLLRFKKLAGIEPDVELEDTESIAPDHRGWQKYRLSDDEDEDEPDDEPRRGEEDDDSADAYEAEASDDSDPESAQVGRKRKRKAPPSPTKRKPGPKIHRVKDPVSLQEDRRARAARATKSKPVNDYTIGIPKPPKETRGRDDPLGPHDDAYILGTIFNWFCSIGPVGDLNRFAYLQKIAGLPGPTEKRKAGELVRTGIQATMHRLVDHALQRGSLKPPTGVKRVTNQQTADMIAAIYELWQGRVPGCSHSPEWISMANARNLSLDRSKEGAKVGNERLRQRATHLFSKIKTELRKCG</sequence>
<dbReference type="GO" id="GO:0006338">
    <property type="term" value="P:chromatin remodeling"/>
    <property type="evidence" value="ECO:0007669"/>
    <property type="project" value="UniProtKB-ARBA"/>
</dbReference>
<feature type="compositionally biased region" description="Acidic residues" evidence="1">
    <location>
        <begin position="89"/>
        <end position="98"/>
    </location>
</feature>
<feature type="compositionally biased region" description="Basic and acidic residues" evidence="1">
    <location>
        <begin position="185"/>
        <end position="196"/>
    </location>
</feature>
<dbReference type="Proteomes" id="UP000245946">
    <property type="component" value="Unassembled WGS sequence"/>
</dbReference>
<protein>
    <recommendedName>
        <fullName evidence="2">Chromo domain-containing protein</fullName>
    </recommendedName>
</protein>
<keyword evidence="4" id="KW-1185">Reference proteome</keyword>
<evidence type="ECO:0000313" key="3">
    <source>
        <dbReference type="EMBL" id="PWN95993.1"/>
    </source>
</evidence>
<feature type="compositionally biased region" description="Acidic residues" evidence="1">
    <location>
        <begin position="105"/>
        <end position="123"/>
    </location>
</feature>
<dbReference type="GeneID" id="37266495"/>
<evidence type="ECO:0000313" key="4">
    <source>
        <dbReference type="Proteomes" id="UP000245946"/>
    </source>
</evidence>
<feature type="region of interest" description="Disordered" evidence="1">
    <location>
        <begin position="68"/>
        <end position="196"/>
    </location>
</feature>
<dbReference type="Gene3D" id="2.40.50.40">
    <property type="match status" value="1"/>
</dbReference>
<dbReference type="SUPFAM" id="SSF54160">
    <property type="entry name" value="Chromo domain-like"/>
    <property type="match status" value="1"/>
</dbReference>
<dbReference type="EMBL" id="KZ819301">
    <property type="protein sequence ID" value="PWN95993.1"/>
    <property type="molecule type" value="Genomic_DNA"/>
</dbReference>
<dbReference type="OrthoDB" id="3340036at2759"/>
<accession>A0A316Z749</accession>
<name>A0A316Z749_9BASI</name>
<dbReference type="AlphaFoldDB" id="A0A316Z749"/>
<dbReference type="PROSITE" id="PS50013">
    <property type="entry name" value="CHROMO_2"/>
    <property type="match status" value="1"/>
</dbReference>
<gene>
    <name evidence="3" type="ORF">FA09DRAFT_102453</name>
</gene>
<organism evidence="3 4">
    <name type="scientific">Tilletiopsis washingtonensis</name>
    <dbReference type="NCBI Taxonomy" id="58919"/>
    <lineage>
        <taxon>Eukaryota</taxon>
        <taxon>Fungi</taxon>
        <taxon>Dikarya</taxon>
        <taxon>Basidiomycota</taxon>
        <taxon>Ustilaginomycotina</taxon>
        <taxon>Exobasidiomycetes</taxon>
        <taxon>Entylomatales</taxon>
        <taxon>Entylomatales incertae sedis</taxon>
        <taxon>Tilletiopsis</taxon>
    </lineage>
</organism>
<feature type="compositionally biased region" description="Basic residues" evidence="1">
    <location>
        <begin position="129"/>
        <end position="151"/>
    </location>
</feature>
<feature type="domain" description="Chromo" evidence="2">
    <location>
        <begin position="11"/>
        <end position="59"/>
    </location>
</feature>
<proteinExistence type="predicted"/>
<evidence type="ECO:0000256" key="1">
    <source>
        <dbReference type="SAM" id="MobiDB-lite"/>
    </source>
</evidence>